<comment type="caution">
    <text evidence="1">The sequence shown here is derived from an EMBL/GenBank/DDBJ whole genome shotgun (WGS) entry which is preliminary data.</text>
</comment>
<proteinExistence type="predicted"/>
<sequence>MSAVTGAKRRVHIHAVGDVSERSKCGGWAVVLTHGSLQKEFAGSESETTGDVLRWRAVTEGLAKLKGPVQVELCVDEEPQETPEMTRLLDRYDTATTMRTDCADEPACRLAADLARHQRRGLEIRTRQASGTKDTVEDALNDFLAERWPDMYAFEQTDAVLAALRHYIRKRGEGTSSFRPWASDAEVLRRSDATRKPVAALPELMKGFIPQDSLPTAGVRVDARVVHELLTWLVGRGLVDRDGAGKQLARAARFADLELGIQPFLEACEEWLPEFPDDLVQERRLGEHVTVERVRPRMITFSELGEVMVPGPVANLAETGWYLLVSAASVRGRWYLTDEVVDLL</sequence>
<accession>A0A066TYI0</accession>
<evidence type="ECO:0000313" key="2">
    <source>
        <dbReference type="Proteomes" id="UP000027345"/>
    </source>
</evidence>
<organism evidence="1 2">
    <name type="scientific">Amycolatopsis rifamycinica</name>
    <dbReference type="NCBI Taxonomy" id="287986"/>
    <lineage>
        <taxon>Bacteria</taxon>
        <taxon>Bacillati</taxon>
        <taxon>Actinomycetota</taxon>
        <taxon>Actinomycetes</taxon>
        <taxon>Pseudonocardiales</taxon>
        <taxon>Pseudonocardiaceae</taxon>
        <taxon>Amycolatopsis</taxon>
    </lineage>
</organism>
<dbReference type="SUPFAM" id="SSF53098">
    <property type="entry name" value="Ribonuclease H-like"/>
    <property type="match status" value="1"/>
</dbReference>
<dbReference type="InterPro" id="IPR012337">
    <property type="entry name" value="RNaseH-like_sf"/>
</dbReference>
<gene>
    <name evidence="1" type="ORF">DV20_21315</name>
</gene>
<dbReference type="AlphaFoldDB" id="A0A066TYI0"/>
<dbReference type="STRING" id="287986.DV20_21315"/>
<dbReference type="EMBL" id="JMQI01000044">
    <property type="protein sequence ID" value="KDN20226.1"/>
    <property type="molecule type" value="Genomic_DNA"/>
</dbReference>
<evidence type="ECO:0000313" key="1">
    <source>
        <dbReference type="EMBL" id="KDN20226.1"/>
    </source>
</evidence>
<protein>
    <submittedName>
        <fullName evidence="1">Uncharacterized protein</fullName>
    </submittedName>
</protein>
<name>A0A066TYI0_9PSEU</name>
<dbReference type="Proteomes" id="UP000027345">
    <property type="component" value="Unassembled WGS sequence"/>
</dbReference>
<keyword evidence="2" id="KW-1185">Reference proteome</keyword>
<reference evidence="1 2" key="1">
    <citation type="submission" date="2014-05" db="EMBL/GenBank/DDBJ databases">
        <title>Draft genome sequence of Amycolatopsis rifamycinica DSM 46095.</title>
        <authorList>
            <person name="Lal R."/>
            <person name="Saxena A."/>
            <person name="Kumari R."/>
            <person name="Mukherjee U."/>
            <person name="Singh P."/>
            <person name="Sangwan N."/>
            <person name="Mahato N.K."/>
        </authorList>
    </citation>
    <scope>NUCLEOTIDE SEQUENCE [LARGE SCALE GENOMIC DNA]</scope>
    <source>
        <strain evidence="1 2">DSM 46095</strain>
    </source>
</reference>